<organism evidence="1">
    <name type="scientific">marine sediment metagenome</name>
    <dbReference type="NCBI Taxonomy" id="412755"/>
    <lineage>
        <taxon>unclassified sequences</taxon>
        <taxon>metagenomes</taxon>
        <taxon>ecological metagenomes</taxon>
    </lineage>
</organism>
<name>X0TX12_9ZZZZ</name>
<comment type="caution">
    <text evidence="1">The sequence shown here is derived from an EMBL/GenBank/DDBJ whole genome shotgun (WGS) entry which is preliminary data.</text>
</comment>
<dbReference type="Gene3D" id="2.60.120.10">
    <property type="entry name" value="Jelly Rolls"/>
    <property type="match status" value="1"/>
</dbReference>
<proteinExistence type="predicted"/>
<evidence type="ECO:0008006" key="2">
    <source>
        <dbReference type="Google" id="ProtNLM"/>
    </source>
</evidence>
<sequence length="149" mass="17297">MATININGIKLTPLKKIYKPEGNVFHCMKKSDLGFKNFGEAYFSTVEYNAVKAWKKHTKMTLNLIVPIGEIKFVIYDDRESSKSKGSFFEIQLSINNYKRLTISPNLWFGFKGLGKDLNLLLNLVDIEHDPKEVIRFELDKINYNWGKM</sequence>
<accession>X0TX12</accession>
<dbReference type="SUPFAM" id="SSF51182">
    <property type="entry name" value="RmlC-like cupins"/>
    <property type="match status" value="1"/>
</dbReference>
<dbReference type="AlphaFoldDB" id="X0TX12"/>
<dbReference type="EMBL" id="BARS01018750">
    <property type="protein sequence ID" value="GAF97809.1"/>
    <property type="molecule type" value="Genomic_DNA"/>
</dbReference>
<dbReference type="InterPro" id="IPR011051">
    <property type="entry name" value="RmlC_Cupin_sf"/>
</dbReference>
<dbReference type="InterPro" id="IPR014710">
    <property type="entry name" value="RmlC-like_jellyroll"/>
</dbReference>
<protein>
    <recommendedName>
        <fullName evidence="2">dTDP-4-dehydrorhamnose 3,5-epimerase</fullName>
    </recommendedName>
</protein>
<reference evidence="1" key="1">
    <citation type="journal article" date="2014" name="Front. Microbiol.">
        <title>High frequency of phylogenetically diverse reductive dehalogenase-homologous genes in deep subseafloor sedimentary metagenomes.</title>
        <authorList>
            <person name="Kawai M."/>
            <person name="Futagami T."/>
            <person name="Toyoda A."/>
            <person name="Takaki Y."/>
            <person name="Nishi S."/>
            <person name="Hori S."/>
            <person name="Arai W."/>
            <person name="Tsubouchi T."/>
            <person name="Morono Y."/>
            <person name="Uchiyama I."/>
            <person name="Ito T."/>
            <person name="Fujiyama A."/>
            <person name="Inagaki F."/>
            <person name="Takami H."/>
        </authorList>
    </citation>
    <scope>NUCLEOTIDE SEQUENCE</scope>
    <source>
        <strain evidence="1">Expedition CK06-06</strain>
    </source>
</reference>
<evidence type="ECO:0000313" key="1">
    <source>
        <dbReference type="EMBL" id="GAF97809.1"/>
    </source>
</evidence>
<gene>
    <name evidence="1" type="ORF">S01H1_30466</name>
</gene>